<keyword evidence="6" id="KW-0472">Membrane</keyword>
<sequence length="236" mass="26676">MAKKKKSSIDVGSLTIGTILLLIVGFGIFTLVSSLMTDEGNDPAKEKQAEVVPKISESDYEGQPTLGDANAPVKIMEFGDYRCPSCKLFNDEVYPQLKKEYIDTGKVQFTFVNFQFMNDSFQAGEAGEAIFKQNPEAFWKYHHLMYANQENHPAGSWTHEFIIDFVKKEIPEVNVEQLSKDLKDGTYKAVVEKDNQLARKVPVESVPAAYVNGRFVNNSMDYEQLKKVIEEELAKK</sequence>
<dbReference type="Pfam" id="PF13462">
    <property type="entry name" value="Thioredoxin_4"/>
    <property type="match status" value="1"/>
</dbReference>
<dbReference type="RefSeq" id="WP_131923088.1">
    <property type="nucleotide sequence ID" value="NZ_SMAG01000001.1"/>
</dbReference>
<feature type="domain" description="Thioredoxin" evidence="7">
    <location>
        <begin position="46"/>
        <end position="234"/>
    </location>
</feature>
<dbReference type="GO" id="GO:0016491">
    <property type="term" value="F:oxidoreductase activity"/>
    <property type="evidence" value="ECO:0007669"/>
    <property type="project" value="UniProtKB-KW"/>
</dbReference>
<feature type="transmembrane region" description="Helical" evidence="6">
    <location>
        <begin position="12"/>
        <end position="36"/>
    </location>
</feature>
<dbReference type="EMBL" id="SMAG01000001">
    <property type="protein sequence ID" value="TCS96696.1"/>
    <property type="molecule type" value="Genomic_DNA"/>
</dbReference>
<dbReference type="Gene3D" id="3.40.30.10">
    <property type="entry name" value="Glutaredoxin"/>
    <property type="match status" value="1"/>
</dbReference>
<protein>
    <submittedName>
        <fullName evidence="8">Protein-disulfide isomerase</fullName>
    </submittedName>
</protein>
<comment type="caution">
    <text evidence="8">The sequence shown here is derived from an EMBL/GenBank/DDBJ whole genome shotgun (WGS) entry which is preliminary data.</text>
</comment>
<evidence type="ECO:0000256" key="6">
    <source>
        <dbReference type="SAM" id="Phobius"/>
    </source>
</evidence>
<dbReference type="AlphaFoldDB" id="A0A4R3LGQ5"/>
<dbReference type="GO" id="GO:0016853">
    <property type="term" value="F:isomerase activity"/>
    <property type="evidence" value="ECO:0007669"/>
    <property type="project" value="UniProtKB-KW"/>
</dbReference>
<evidence type="ECO:0000256" key="2">
    <source>
        <dbReference type="ARBA" id="ARBA00022729"/>
    </source>
</evidence>
<dbReference type="PANTHER" id="PTHR13887:SF14">
    <property type="entry name" value="DISULFIDE BOND FORMATION PROTEIN D"/>
    <property type="match status" value="1"/>
</dbReference>
<keyword evidence="5" id="KW-0676">Redox-active center</keyword>
<evidence type="ECO:0000313" key="8">
    <source>
        <dbReference type="EMBL" id="TCS96696.1"/>
    </source>
</evidence>
<dbReference type="InterPro" id="IPR036249">
    <property type="entry name" value="Thioredoxin-like_sf"/>
</dbReference>
<evidence type="ECO:0000259" key="7">
    <source>
        <dbReference type="PROSITE" id="PS51352"/>
    </source>
</evidence>
<keyword evidence="3" id="KW-0560">Oxidoreductase</keyword>
<keyword evidence="8" id="KW-0413">Isomerase</keyword>
<proteinExistence type="inferred from homology"/>
<dbReference type="InterPro" id="IPR013766">
    <property type="entry name" value="Thioredoxin_domain"/>
</dbReference>
<comment type="similarity">
    <text evidence="1">Belongs to the thioredoxin family. DsbA subfamily.</text>
</comment>
<keyword evidence="9" id="KW-1185">Reference proteome</keyword>
<evidence type="ECO:0000256" key="5">
    <source>
        <dbReference type="ARBA" id="ARBA00023284"/>
    </source>
</evidence>
<keyword evidence="6" id="KW-0812">Transmembrane</keyword>
<evidence type="ECO:0000256" key="4">
    <source>
        <dbReference type="ARBA" id="ARBA00023157"/>
    </source>
</evidence>
<evidence type="ECO:0000313" key="9">
    <source>
        <dbReference type="Proteomes" id="UP000294937"/>
    </source>
</evidence>
<evidence type="ECO:0000256" key="3">
    <source>
        <dbReference type="ARBA" id="ARBA00023002"/>
    </source>
</evidence>
<gene>
    <name evidence="8" type="ORF">EDD58_101333</name>
</gene>
<dbReference type="Proteomes" id="UP000294937">
    <property type="component" value="Unassembled WGS sequence"/>
</dbReference>
<accession>A0A4R3LGQ5</accession>
<keyword evidence="4" id="KW-1015">Disulfide bond</keyword>
<organism evidence="8 9">
    <name type="scientific">Hazenella coriacea</name>
    <dbReference type="NCBI Taxonomy" id="1179467"/>
    <lineage>
        <taxon>Bacteria</taxon>
        <taxon>Bacillati</taxon>
        <taxon>Bacillota</taxon>
        <taxon>Bacilli</taxon>
        <taxon>Bacillales</taxon>
        <taxon>Thermoactinomycetaceae</taxon>
        <taxon>Hazenella</taxon>
    </lineage>
</organism>
<dbReference type="PANTHER" id="PTHR13887">
    <property type="entry name" value="GLUTATHIONE S-TRANSFERASE KAPPA"/>
    <property type="match status" value="1"/>
</dbReference>
<reference evidence="8 9" key="1">
    <citation type="submission" date="2019-03" db="EMBL/GenBank/DDBJ databases">
        <title>Genomic Encyclopedia of Type Strains, Phase IV (KMG-IV): sequencing the most valuable type-strain genomes for metagenomic binning, comparative biology and taxonomic classification.</title>
        <authorList>
            <person name="Goeker M."/>
        </authorList>
    </citation>
    <scope>NUCLEOTIDE SEQUENCE [LARGE SCALE GENOMIC DNA]</scope>
    <source>
        <strain evidence="8 9">DSM 45707</strain>
    </source>
</reference>
<keyword evidence="6" id="KW-1133">Transmembrane helix</keyword>
<evidence type="ECO:0000256" key="1">
    <source>
        <dbReference type="ARBA" id="ARBA00005791"/>
    </source>
</evidence>
<dbReference type="SUPFAM" id="SSF52833">
    <property type="entry name" value="Thioredoxin-like"/>
    <property type="match status" value="1"/>
</dbReference>
<dbReference type="PROSITE" id="PS51352">
    <property type="entry name" value="THIOREDOXIN_2"/>
    <property type="match status" value="1"/>
</dbReference>
<dbReference type="InterPro" id="IPR012336">
    <property type="entry name" value="Thioredoxin-like_fold"/>
</dbReference>
<dbReference type="OrthoDB" id="117402at2"/>
<name>A0A4R3LGQ5_9BACL</name>
<keyword evidence="2" id="KW-0732">Signal</keyword>